<organism evidence="2">
    <name type="scientific">Anopheles darlingi</name>
    <name type="common">Mosquito</name>
    <dbReference type="NCBI Taxonomy" id="43151"/>
    <lineage>
        <taxon>Eukaryota</taxon>
        <taxon>Metazoa</taxon>
        <taxon>Ecdysozoa</taxon>
        <taxon>Arthropoda</taxon>
        <taxon>Hexapoda</taxon>
        <taxon>Insecta</taxon>
        <taxon>Pterygota</taxon>
        <taxon>Neoptera</taxon>
        <taxon>Endopterygota</taxon>
        <taxon>Diptera</taxon>
        <taxon>Nematocera</taxon>
        <taxon>Culicoidea</taxon>
        <taxon>Culicidae</taxon>
        <taxon>Anophelinae</taxon>
        <taxon>Anopheles</taxon>
    </lineage>
</organism>
<protein>
    <submittedName>
        <fullName evidence="2">Putative secreted protein</fullName>
    </submittedName>
</protein>
<keyword evidence="1" id="KW-0732">Signal</keyword>
<accession>A0A2M4D3K2</accession>
<proteinExistence type="predicted"/>
<dbReference type="AlphaFoldDB" id="A0A2M4D3K2"/>
<feature type="chain" id="PRO_5014967063" evidence="1">
    <location>
        <begin position="23"/>
        <end position="71"/>
    </location>
</feature>
<feature type="signal peptide" evidence="1">
    <location>
        <begin position="1"/>
        <end position="22"/>
    </location>
</feature>
<evidence type="ECO:0000256" key="1">
    <source>
        <dbReference type="SAM" id="SignalP"/>
    </source>
</evidence>
<dbReference type="EMBL" id="GGFL01007974">
    <property type="protein sequence ID" value="MBW72152.1"/>
    <property type="molecule type" value="Transcribed_RNA"/>
</dbReference>
<sequence length="71" mass="8261">MLCTTFLYFSLLISIVLQLTSTHTRMHTHTHSLPHSSFLTHSRTNTHTHAPRWENLNFLIPPLDLEQNPVN</sequence>
<reference evidence="2" key="1">
    <citation type="submission" date="2018-01" db="EMBL/GenBank/DDBJ databases">
        <title>An insight into the sialome of Amazonian anophelines.</title>
        <authorList>
            <person name="Ribeiro J.M."/>
            <person name="Scarpassa V."/>
            <person name="Calvo E."/>
        </authorList>
    </citation>
    <scope>NUCLEOTIDE SEQUENCE</scope>
</reference>
<name>A0A2M4D3K2_ANODA</name>
<evidence type="ECO:0000313" key="2">
    <source>
        <dbReference type="EMBL" id="MBW72152.1"/>
    </source>
</evidence>